<protein>
    <recommendedName>
        <fullName evidence="3">Helix-turn-helix domain-containing protein</fullName>
    </recommendedName>
</protein>
<sequence>MEGTGAIESGKAYTLARFMEITGIRRFALDTARRNGLVVRKAGRRCFVLGQDFLDYLKSPKAAQS</sequence>
<reference evidence="1 2" key="1">
    <citation type="submission" date="2019-03" db="EMBL/GenBank/DDBJ databases">
        <title>Deep-cultivation of Planctomycetes and their phenomic and genomic characterization uncovers novel biology.</title>
        <authorList>
            <person name="Wiegand S."/>
            <person name="Jogler M."/>
            <person name="Boedeker C."/>
            <person name="Pinto D."/>
            <person name="Vollmers J."/>
            <person name="Rivas-Marin E."/>
            <person name="Kohn T."/>
            <person name="Peeters S.H."/>
            <person name="Heuer A."/>
            <person name="Rast P."/>
            <person name="Oberbeckmann S."/>
            <person name="Bunk B."/>
            <person name="Jeske O."/>
            <person name="Meyerdierks A."/>
            <person name="Storesund J.E."/>
            <person name="Kallscheuer N."/>
            <person name="Luecker S."/>
            <person name="Lage O.M."/>
            <person name="Pohl T."/>
            <person name="Merkel B.J."/>
            <person name="Hornburger P."/>
            <person name="Mueller R.-W."/>
            <person name="Bruemmer F."/>
            <person name="Labrenz M."/>
            <person name="Spormann A.M."/>
            <person name="Op den Camp H."/>
            <person name="Overmann J."/>
            <person name="Amann R."/>
            <person name="Jetten M.S.M."/>
            <person name="Mascher T."/>
            <person name="Medema M.H."/>
            <person name="Devos D.P."/>
            <person name="Kaster A.-K."/>
            <person name="Ovreas L."/>
            <person name="Rohde M."/>
            <person name="Galperin M.Y."/>
            <person name="Jogler C."/>
        </authorList>
    </citation>
    <scope>NUCLEOTIDE SEQUENCE [LARGE SCALE GENOMIC DNA]</scope>
    <source>
        <strain evidence="1 2">Enr17</strain>
    </source>
</reference>
<dbReference type="EMBL" id="CP037452">
    <property type="protein sequence ID" value="QDV51338.1"/>
    <property type="molecule type" value="Genomic_DNA"/>
</dbReference>
<keyword evidence="2" id="KW-1185">Reference proteome</keyword>
<dbReference type="AlphaFoldDB" id="A0A518IE40"/>
<accession>A0A518IE40</accession>
<dbReference type="KEGG" id="gfm:Enr17x_33940"/>
<dbReference type="Proteomes" id="UP000318313">
    <property type="component" value="Chromosome"/>
</dbReference>
<dbReference type="OrthoDB" id="289388at2"/>
<evidence type="ECO:0000313" key="2">
    <source>
        <dbReference type="Proteomes" id="UP000318313"/>
    </source>
</evidence>
<organism evidence="1 2">
    <name type="scientific">Gimesia fumaroli</name>
    <dbReference type="NCBI Taxonomy" id="2527976"/>
    <lineage>
        <taxon>Bacteria</taxon>
        <taxon>Pseudomonadati</taxon>
        <taxon>Planctomycetota</taxon>
        <taxon>Planctomycetia</taxon>
        <taxon>Planctomycetales</taxon>
        <taxon>Planctomycetaceae</taxon>
        <taxon>Gimesia</taxon>
    </lineage>
</organism>
<gene>
    <name evidence="1" type="ORF">Enr17x_33940</name>
</gene>
<dbReference type="RefSeq" id="WP_145310501.1">
    <property type="nucleotide sequence ID" value="NZ_CP037452.1"/>
</dbReference>
<name>A0A518IE40_9PLAN</name>
<proteinExistence type="predicted"/>
<evidence type="ECO:0000313" key="1">
    <source>
        <dbReference type="EMBL" id="QDV51338.1"/>
    </source>
</evidence>
<evidence type="ECO:0008006" key="3">
    <source>
        <dbReference type="Google" id="ProtNLM"/>
    </source>
</evidence>